<dbReference type="InterPro" id="IPR036611">
    <property type="entry name" value="Trigger_fac_ribosome-bd_sf"/>
</dbReference>
<dbReference type="PANTHER" id="PTHR30560:SF3">
    <property type="entry name" value="TRIGGER FACTOR-LIKE PROTEIN TIG, CHLOROPLASTIC"/>
    <property type="match status" value="1"/>
</dbReference>
<evidence type="ECO:0000313" key="3">
    <source>
        <dbReference type="Proteomes" id="UP000008634"/>
    </source>
</evidence>
<evidence type="ECO:0000259" key="1">
    <source>
        <dbReference type="Pfam" id="PF05697"/>
    </source>
</evidence>
<dbReference type="GO" id="GO:0043022">
    <property type="term" value="F:ribosome binding"/>
    <property type="evidence" value="ECO:0007669"/>
    <property type="project" value="TreeGrafter"/>
</dbReference>
<name>E6X587_CELAD</name>
<dbReference type="STRING" id="688270.Celal_2128"/>
<dbReference type="InterPro" id="IPR037041">
    <property type="entry name" value="Trigger_fac_C_sf"/>
</dbReference>
<protein>
    <submittedName>
        <fullName evidence="2">Trigger factor</fullName>
    </submittedName>
</protein>
<dbReference type="EMBL" id="CP002453">
    <property type="protein sequence ID" value="ADV49423.1"/>
    <property type="molecule type" value="Genomic_DNA"/>
</dbReference>
<dbReference type="KEGG" id="cao:Celal_2128"/>
<dbReference type="GO" id="GO:0015031">
    <property type="term" value="P:protein transport"/>
    <property type="evidence" value="ECO:0007669"/>
    <property type="project" value="InterPro"/>
</dbReference>
<sequence>MPRFTKCSTFAAHFIDVKLDIEMNITKEQINELNAVVKVAVTKDDYQDKVETILKDYRKKADIPGFRKGQVPMGLIKKQYGKAVLVEEVNKLIQDNLNKYLTEEKLDVLGNPLPKQRDNFNWDAEDFEFEFELGLAPSFEVDLKSKKAITQYKIVADDKMINEQVERIQKQYGTLTNKTEVTKKDEVVGVFKNEEEEIENKATLEISTLKSKKATDALVGAKVGDVITISTKGLFGEDQELAAALGIQADKAEKLAVDVSFTIEEINEREPAKLDQELFDKLFGKDVVTSEDGLKTKIKEDSEQQFTQQADQKLLNDITENFIDTTKFELPADFLKKWIQVTGEKVLTDDEATTEYEKSEKGLRYQLIEGKIITENNLQVQFDELKEFSKGFIKTQMAQFGQLNPAEEELDNIAARVLSNQDEVKRLSEQLMSQKLLTLYKEKANLKTKEVTYENFVKEVYG</sequence>
<reference evidence="2 3" key="1">
    <citation type="journal article" date="2010" name="Stand. Genomic Sci.">
        <title>Complete genome sequence of Cellulophaga algicola type strain (IC166).</title>
        <authorList>
            <person name="Abt B."/>
            <person name="Lu M."/>
            <person name="Misra M."/>
            <person name="Han C."/>
            <person name="Nolan M."/>
            <person name="Lucas S."/>
            <person name="Hammon N."/>
            <person name="Deshpande S."/>
            <person name="Cheng J.F."/>
            <person name="Tapia R."/>
            <person name="Goodwin L."/>
            <person name="Pitluck S."/>
            <person name="Liolios K."/>
            <person name="Pagani I."/>
            <person name="Ivanova N."/>
            <person name="Mavromatis K."/>
            <person name="Ovchinikova G."/>
            <person name="Pati A."/>
            <person name="Chen A."/>
            <person name="Palaniappan K."/>
            <person name="Land M."/>
            <person name="Hauser L."/>
            <person name="Chang Y.J."/>
            <person name="Jeffries C.D."/>
            <person name="Detter J.C."/>
            <person name="Brambilla E."/>
            <person name="Rohde M."/>
            <person name="Tindall B.J."/>
            <person name="Goker M."/>
            <person name="Woyke T."/>
            <person name="Bristow J."/>
            <person name="Eisen J.A."/>
            <person name="Markowitz V."/>
            <person name="Hugenholtz P."/>
            <person name="Kyrpides N.C."/>
            <person name="Klenk H.P."/>
            <person name="Lapidus A."/>
        </authorList>
    </citation>
    <scope>NUCLEOTIDE SEQUENCE [LARGE SCALE GENOMIC DNA]</scope>
    <source>
        <strain evidence="3">DSM 14237 / IC166 / ACAM 630</strain>
    </source>
</reference>
<dbReference type="SUPFAM" id="SSF109998">
    <property type="entry name" value="Triger factor/SurA peptide-binding domain-like"/>
    <property type="match status" value="1"/>
</dbReference>
<evidence type="ECO:0000313" key="2">
    <source>
        <dbReference type="EMBL" id="ADV49423.1"/>
    </source>
</evidence>
<dbReference type="InterPro" id="IPR027304">
    <property type="entry name" value="Trigger_fact/SurA_dom_sf"/>
</dbReference>
<dbReference type="GO" id="GO:0043335">
    <property type="term" value="P:protein unfolding"/>
    <property type="evidence" value="ECO:0007669"/>
    <property type="project" value="TreeGrafter"/>
</dbReference>
<dbReference type="GO" id="GO:0044183">
    <property type="term" value="F:protein folding chaperone"/>
    <property type="evidence" value="ECO:0007669"/>
    <property type="project" value="TreeGrafter"/>
</dbReference>
<dbReference type="InterPro" id="IPR005215">
    <property type="entry name" value="Trig_fac"/>
</dbReference>
<dbReference type="eggNOG" id="COG0544">
    <property type="taxonomic scope" value="Bacteria"/>
</dbReference>
<dbReference type="AlphaFoldDB" id="E6X587"/>
<dbReference type="InterPro" id="IPR008881">
    <property type="entry name" value="Trigger_fac_ribosome-bd_bac"/>
</dbReference>
<gene>
    <name evidence="2" type="ordered locus">Celal_2128</name>
</gene>
<dbReference type="PIRSF" id="PIRSF003095">
    <property type="entry name" value="Trigger_factor"/>
    <property type="match status" value="1"/>
</dbReference>
<dbReference type="Gene3D" id="3.30.70.1050">
    <property type="entry name" value="Trigger factor ribosome-binding domain"/>
    <property type="match status" value="1"/>
</dbReference>
<dbReference type="GO" id="GO:0051083">
    <property type="term" value="P:'de novo' cotranslational protein folding"/>
    <property type="evidence" value="ECO:0007669"/>
    <property type="project" value="TreeGrafter"/>
</dbReference>
<dbReference type="NCBIfam" id="TIGR00115">
    <property type="entry name" value="tig"/>
    <property type="match status" value="1"/>
</dbReference>
<proteinExistence type="predicted"/>
<dbReference type="Gene3D" id="1.10.3120.10">
    <property type="entry name" value="Trigger factor, C-terminal domain"/>
    <property type="match status" value="1"/>
</dbReference>
<dbReference type="Pfam" id="PF05697">
    <property type="entry name" value="Trigger_N"/>
    <property type="match status" value="1"/>
</dbReference>
<dbReference type="Proteomes" id="UP000008634">
    <property type="component" value="Chromosome"/>
</dbReference>
<organism evidence="2 3">
    <name type="scientific">Cellulophaga algicola (strain DSM 14237 / IC166 / ACAM 630)</name>
    <dbReference type="NCBI Taxonomy" id="688270"/>
    <lineage>
        <taxon>Bacteria</taxon>
        <taxon>Pseudomonadati</taxon>
        <taxon>Bacteroidota</taxon>
        <taxon>Flavobacteriia</taxon>
        <taxon>Flavobacteriales</taxon>
        <taxon>Flavobacteriaceae</taxon>
        <taxon>Cellulophaga</taxon>
    </lineage>
</organism>
<dbReference type="HOGENOM" id="CLU_045516_0_0_10"/>
<accession>E6X587</accession>
<keyword evidence="3" id="KW-1185">Reference proteome</keyword>
<feature type="domain" description="Trigger factor ribosome-binding bacterial" evidence="1">
    <location>
        <begin position="23"/>
        <end position="168"/>
    </location>
</feature>
<dbReference type="SUPFAM" id="SSF102735">
    <property type="entry name" value="Trigger factor ribosome-binding domain"/>
    <property type="match status" value="1"/>
</dbReference>
<dbReference type="PANTHER" id="PTHR30560">
    <property type="entry name" value="TRIGGER FACTOR CHAPERONE AND PEPTIDYL-PROLYL CIS/TRANS ISOMERASE"/>
    <property type="match status" value="1"/>
</dbReference>
<dbReference type="GO" id="GO:0003755">
    <property type="term" value="F:peptidyl-prolyl cis-trans isomerase activity"/>
    <property type="evidence" value="ECO:0007669"/>
    <property type="project" value="TreeGrafter"/>
</dbReference>